<evidence type="ECO:0000256" key="6">
    <source>
        <dbReference type="SAM" id="Phobius"/>
    </source>
</evidence>
<evidence type="ECO:0000259" key="7">
    <source>
        <dbReference type="PROSITE" id="PS50922"/>
    </source>
</evidence>
<feature type="transmembrane region" description="Helical" evidence="6">
    <location>
        <begin position="6"/>
        <end position="25"/>
    </location>
</feature>
<evidence type="ECO:0000313" key="8">
    <source>
        <dbReference type="Proteomes" id="UP000515135"/>
    </source>
</evidence>
<feature type="transmembrane region" description="Helical" evidence="6">
    <location>
        <begin position="168"/>
        <end position="196"/>
    </location>
</feature>
<dbReference type="PANTHER" id="PTHR13439">
    <property type="entry name" value="CT120 PROTEIN"/>
    <property type="match status" value="1"/>
</dbReference>
<proteinExistence type="predicted"/>
<dbReference type="Proteomes" id="UP000515135">
    <property type="component" value="Unplaced"/>
</dbReference>
<reference evidence="9" key="1">
    <citation type="submission" date="2025-08" db="UniProtKB">
        <authorList>
            <consortium name="RefSeq"/>
        </authorList>
    </citation>
    <scope>IDENTIFICATION</scope>
    <source>
        <tissue evidence="9">Gonad</tissue>
    </source>
</reference>
<dbReference type="GO" id="GO:0005783">
    <property type="term" value="C:endoplasmic reticulum"/>
    <property type="evidence" value="ECO:0007669"/>
    <property type="project" value="TreeGrafter"/>
</dbReference>
<keyword evidence="2 5" id="KW-0812">Transmembrane</keyword>
<evidence type="ECO:0000313" key="9">
    <source>
        <dbReference type="RefSeq" id="XP_019625832.1"/>
    </source>
</evidence>
<feature type="domain" description="TLC" evidence="7">
    <location>
        <begin position="43"/>
        <end position="243"/>
    </location>
</feature>
<feature type="transmembrane region" description="Helical" evidence="6">
    <location>
        <begin position="208"/>
        <end position="231"/>
    </location>
</feature>
<dbReference type="GeneID" id="109471076"/>
<feature type="transmembrane region" description="Helical" evidence="6">
    <location>
        <begin position="117"/>
        <end position="135"/>
    </location>
</feature>
<evidence type="ECO:0000256" key="5">
    <source>
        <dbReference type="PROSITE-ProRule" id="PRU00205"/>
    </source>
</evidence>
<dbReference type="PROSITE" id="PS50922">
    <property type="entry name" value="TLC"/>
    <property type="match status" value="1"/>
</dbReference>
<name>A0A6P4Z431_BRABE</name>
<evidence type="ECO:0000256" key="1">
    <source>
        <dbReference type="ARBA" id="ARBA00004141"/>
    </source>
</evidence>
<dbReference type="GO" id="GO:0016020">
    <property type="term" value="C:membrane"/>
    <property type="evidence" value="ECO:0007669"/>
    <property type="project" value="UniProtKB-SubCell"/>
</dbReference>
<dbReference type="PANTHER" id="PTHR13439:SF0">
    <property type="entry name" value="TOPOISOMERASE I DAMAGE AFFECTED PROTEIN 4"/>
    <property type="match status" value="1"/>
</dbReference>
<dbReference type="OrthoDB" id="10266980at2759"/>
<feature type="transmembrane region" description="Helical" evidence="6">
    <location>
        <begin position="88"/>
        <end position="105"/>
    </location>
</feature>
<gene>
    <name evidence="9" type="primary">LOC109471076</name>
</gene>
<keyword evidence="3 6" id="KW-1133">Transmembrane helix</keyword>
<evidence type="ECO:0000256" key="2">
    <source>
        <dbReference type="ARBA" id="ARBA00022692"/>
    </source>
</evidence>
<keyword evidence="4 5" id="KW-0472">Membrane</keyword>
<organism evidence="8 9">
    <name type="scientific">Branchiostoma belcheri</name>
    <name type="common">Amphioxus</name>
    <dbReference type="NCBI Taxonomy" id="7741"/>
    <lineage>
        <taxon>Eukaryota</taxon>
        <taxon>Metazoa</taxon>
        <taxon>Chordata</taxon>
        <taxon>Cephalochordata</taxon>
        <taxon>Leptocardii</taxon>
        <taxon>Amphioxiformes</taxon>
        <taxon>Branchiostomatidae</taxon>
        <taxon>Branchiostoma</taxon>
    </lineage>
</organism>
<keyword evidence="8" id="KW-1185">Reference proteome</keyword>
<protein>
    <submittedName>
        <fullName evidence="9">Transmembrane protein 56-B-like</fullName>
    </submittedName>
</protein>
<dbReference type="SMART" id="SM00724">
    <property type="entry name" value="TLC"/>
    <property type="match status" value="1"/>
</dbReference>
<dbReference type="RefSeq" id="XP_019625832.1">
    <property type="nucleotide sequence ID" value="XM_019770273.1"/>
</dbReference>
<dbReference type="Pfam" id="PF03798">
    <property type="entry name" value="TRAM_LAG1_CLN8"/>
    <property type="match status" value="1"/>
</dbReference>
<dbReference type="InterPro" id="IPR050846">
    <property type="entry name" value="TLCD"/>
</dbReference>
<sequence>MAFETLHVVATLGSIVTWIVVFKKVSPAFFGGFFKTYGELSTERRILVDDYFMAGIHATVTAILSWYAYTCTDLPADGVWFNSPVVRFTSALYLGYIMADVVILVRNPQLATKAFIAHHVTSLFTAYIGASYPAMPYYANISYMMEVSNPSVNLRTILKELGYGTSDYYVWNGAAMLVTFFFSRVLLTAIATFNLVKVMWTTNAFQQLPFQVSLCYIFGCGLFNVLNYYWFSKICKGFVKHVWGKKPQ</sequence>
<feature type="transmembrane region" description="Helical" evidence="6">
    <location>
        <begin position="46"/>
        <end position="68"/>
    </location>
</feature>
<accession>A0A6P4Z431</accession>
<evidence type="ECO:0000256" key="3">
    <source>
        <dbReference type="ARBA" id="ARBA00022989"/>
    </source>
</evidence>
<dbReference type="KEGG" id="bbel:109471076"/>
<dbReference type="InterPro" id="IPR006634">
    <property type="entry name" value="TLC-dom"/>
</dbReference>
<comment type="subcellular location">
    <subcellularLocation>
        <location evidence="1">Membrane</location>
        <topology evidence="1">Multi-pass membrane protein</topology>
    </subcellularLocation>
</comment>
<evidence type="ECO:0000256" key="4">
    <source>
        <dbReference type="ARBA" id="ARBA00023136"/>
    </source>
</evidence>
<dbReference type="AlphaFoldDB" id="A0A6P4Z431"/>
<dbReference type="GO" id="GO:0055088">
    <property type="term" value="P:lipid homeostasis"/>
    <property type="evidence" value="ECO:0007669"/>
    <property type="project" value="TreeGrafter"/>
</dbReference>